<accession>A0ABW4GC76</accession>
<evidence type="ECO:0000313" key="3">
    <source>
        <dbReference type="Proteomes" id="UP001597097"/>
    </source>
</evidence>
<dbReference type="Proteomes" id="UP001597097">
    <property type="component" value="Unassembled WGS sequence"/>
</dbReference>
<sequence>MKITLPLPDRLTSHFVVPVERTPFDIESFMPWRVGRPYRRGVSAALGSPLLTVTHHRTPWRPAGVTLAVEERHLLRRAQQHVVISSTAPPHALPTSVQVARAAARAVAQECGGLVIDPLTGITLLTCERDADNPTVSSRASAGGPSGVRAAGGPPSVRTAGESSGFRAGGEPSGFRLADDWLGWDVQVHGDATCPPWDPADTGACDCLRVTSRGLSRFALPEITLDGAACAHSLCATRLLRRVANHLLTDHLTFVATHPDATERVIDDHQRIAASAGHGSSPFTVHLTPCAADPSGHGRIGRIGRLKVGPPPGAGQVAYLKAGPPPGVSQVAYLKADSPLGVGHVAHLKADSAPAMGQTASPKAGPPPGTALVTHLKVGPPSDFTGSLNDWLCATQRTTHDVPMVISCDLTDRSSALVA</sequence>
<organism evidence="2 3">
    <name type="scientific">Nonomuraea guangzhouensis</name>
    <dbReference type="NCBI Taxonomy" id="1291555"/>
    <lineage>
        <taxon>Bacteria</taxon>
        <taxon>Bacillati</taxon>
        <taxon>Actinomycetota</taxon>
        <taxon>Actinomycetes</taxon>
        <taxon>Streptosporangiales</taxon>
        <taxon>Streptosporangiaceae</taxon>
        <taxon>Nonomuraea</taxon>
    </lineage>
</organism>
<proteinExistence type="predicted"/>
<comment type="caution">
    <text evidence="2">The sequence shown here is derived from an EMBL/GenBank/DDBJ whole genome shotgun (WGS) entry which is preliminary data.</text>
</comment>
<reference evidence="3" key="1">
    <citation type="journal article" date="2019" name="Int. J. Syst. Evol. Microbiol.">
        <title>The Global Catalogue of Microorganisms (GCM) 10K type strain sequencing project: providing services to taxonomists for standard genome sequencing and annotation.</title>
        <authorList>
            <consortium name="The Broad Institute Genomics Platform"/>
            <consortium name="The Broad Institute Genome Sequencing Center for Infectious Disease"/>
            <person name="Wu L."/>
            <person name="Ma J."/>
        </authorList>
    </citation>
    <scope>NUCLEOTIDE SEQUENCE [LARGE SCALE GENOMIC DNA]</scope>
    <source>
        <strain evidence="3">CGMCC 1.15399</strain>
    </source>
</reference>
<protein>
    <submittedName>
        <fullName evidence="2">Uncharacterized protein</fullName>
    </submittedName>
</protein>
<gene>
    <name evidence="2" type="ORF">ACFSJ0_25385</name>
</gene>
<evidence type="ECO:0000313" key="2">
    <source>
        <dbReference type="EMBL" id="MFD1540413.1"/>
    </source>
</evidence>
<dbReference type="RefSeq" id="WP_219526858.1">
    <property type="nucleotide sequence ID" value="NZ_JAHKRM010000001.1"/>
</dbReference>
<feature type="region of interest" description="Disordered" evidence="1">
    <location>
        <begin position="133"/>
        <end position="169"/>
    </location>
</feature>
<keyword evidence="3" id="KW-1185">Reference proteome</keyword>
<name>A0ABW4GC76_9ACTN</name>
<evidence type="ECO:0000256" key="1">
    <source>
        <dbReference type="SAM" id="MobiDB-lite"/>
    </source>
</evidence>
<dbReference type="EMBL" id="JBHUCM010000019">
    <property type="protein sequence ID" value="MFD1540413.1"/>
    <property type="molecule type" value="Genomic_DNA"/>
</dbReference>